<proteinExistence type="predicted"/>
<organism evidence="2 3">
    <name type="scientific">Candidatus Komeilibacteria bacterium CG_4_10_14_0_2_um_filter_37_10</name>
    <dbReference type="NCBI Taxonomy" id="1974470"/>
    <lineage>
        <taxon>Bacteria</taxon>
        <taxon>Candidatus Komeiliibacteriota</taxon>
    </lineage>
</organism>
<dbReference type="InterPro" id="IPR036259">
    <property type="entry name" value="MFS_trans_sf"/>
</dbReference>
<accession>A0A2M7VFL9</accession>
<feature type="transmembrane region" description="Helical" evidence="1">
    <location>
        <begin position="20"/>
        <end position="42"/>
    </location>
</feature>
<keyword evidence="1" id="KW-0472">Membrane</keyword>
<sequence>MHFSIYVSFLLQNKLNFLEVSLVNAFFMLAVFLLETPTGAVADLFGRKTSYVLASLVNGLGFVLYSQVNTFWLFVCAEVVIALGHTLESGAFKAWLVDSLYYYQYDGDLIGVFNKAQRYTKIVTGIGAVAGAYLGQYDMSLSLLAGGLFYLVISFLSWLLMKEEYWQTRSINRHSWWQNIQSTIVISMQKGWQCLGIRQIIIVFTVCAFCYQPLNMYWQPHFGQYLATKYYGYIFVGIIVFSLAGNEVITLLTRRNIAANWLKLINLLIIGCGCIGAAVWQPLFWTLLFYLLHEMGRGMLDVYYDVQLHQQIDSEQRATIDSFVSMMRTGGACLGLLLFGWLANQTSIRFTWLLAGVIIGLSSLPAVWKRFVRQSKICYTSKTSDDHV</sequence>
<dbReference type="PANTHER" id="PTHR23530:SF1">
    <property type="entry name" value="PERMEASE, MAJOR FACILITATOR SUPERFAMILY-RELATED"/>
    <property type="match status" value="1"/>
</dbReference>
<dbReference type="PANTHER" id="PTHR23530">
    <property type="entry name" value="TRANSPORT PROTEIN-RELATED"/>
    <property type="match status" value="1"/>
</dbReference>
<feature type="transmembrane region" description="Helical" evidence="1">
    <location>
        <begin position="230"/>
        <end position="252"/>
    </location>
</feature>
<dbReference type="InterPro" id="IPR011701">
    <property type="entry name" value="MFS"/>
</dbReference>
<evidence type="ECO:0000313" key="3">
    <source>
        <dbReference type="Proteomes" id="UP000230405"/>
    </source>
</evidence>
<keyword evidence="1" id="KW-1133">Transmembrane helix</keyword>
<gene>
    <name evidence="2" type="ORF">COX77_02115</name>
</gene>
<dbReference type="AlphaFoldDB" id="A0A2M7VFL9"/>
<feature type="transmembrane region" description="Helical" evidence="1">
    <location>
        <begin position="200"/>
        <end position="218"/>
    </location>
</feature>
<evidence type="ECO:0008006" key="4">
    <source>
        <dbReference type="Google" id="ProtNLM"/>
    </source>
</evidence>
<dbReference type="EMBL" id="PFPO01000039">
    <property type="protein sequence ID" value="PIZ99237.1"/>
    <property type="molecule type" value="Genomic_DNA"/>
</dbReference>
<dbReference type="CDD" id="cd06174">
    <property type="entry name" value="MFS"/>
    <property type="match status" value="1"/>
</dbReference>
<protein>
    <recommendedName>
        <fullName evidence="4">Major facilitator superfamily (MFS) profile domain-containing protein</fullName>
    </recommendedName>
</protein>
<dbReference type="Gene3D" id="1.20.1250.20">
    <property type="entry name" value="MFS general substrate transporter like domains"/>
    <property type="match status" value="1"/>
</dbReference>
<feature type="transmembrane region" description="Helical" evidence="1">
    <location>
        <begin position="71"/>
        <end position="97"/>
    </location>
</feature>
<feature type="transmembrane region" description="Helical" evidence="1">
    <location>
        <begin position="141"/>
        <end position="161"/>
    </location>
</feature>
<dbReference type="InterPro" id="IPR053160">
    <property type="entry name" value="MFS_DHA3_Transporter"/>
</dbReference>
<keyword evidence="1" id="KW-0812">Transmembrane</keyword>
<name>A0A2M7VFL9_9BACT</name>
<dbReference type="SUPFAM" id="SSF103473">
    <property type="entry name" value="MFS general substrate transporter"/>
    <property type="match status" value="1"/>
</dbReference>
<evidence type="ECO:0000313" key="2">
    <source>
        <dbReference type="EMBL" id="PIZ99237.1"/>
    </source>
</evidence>
<dbReference type="Pfam" id="PF07690">
    <property type="entry name" value="MFS_1"/>
    <property type="match status" value="1"/>
</dbReference>
<dbReference type="GO" id="GO:0022857">
    <property type="term" value="F:transmembrane transporter activity"/>
    <property type="evidence" value="ECO:0007669"/>
    <property type="project" value="InterPro"/>
</dbReference>
<dbReference type="Proteomes" id="UP000230405">
    <property type="component" value="Unassembled WGS sequence"/>
</dbReference>
<evidence type="ECO:0000256" key="1">
    <source>
        <dbReference type="SAM" id="Phobius"/>
    </source>
</evidence>
<comment type="caution">
    <text evidence="2">The sequence shown here is derived from an EMBL/GenBank/DDBJ whole genome shotgun (WGS) entry which is preliminary data.</text>
</comment>
<feature type="transmembrane region" description="Helical" evidence="1">
    <location>
        <begin position="264"/>
        <end position="292"/>
    </location>
</feature>
<reference evidence="3" key="1">
    <citation type="submission" date="2017-09" db="EMBL/GenBank/DDBJ databases">
        <title>Depth-based differentiation of microbial function through sediment-hosted aquifers and enrichment of novel symbionts in the deep terrestrial subsurface.</title>
        <authorList>
            <person name="Probst A.J."/>
            <person name="Ladd B."/>
            <person name="Jarett J.K."/>
            <person name="Geller-Mcgrath D.E."/>
            <person name="Sieber C.M.K."/>
            <person name="Emerson J.B."/>
            <person name="Anantharaman K."/>
            <person name="Thomas B.C."/>
            <person name="Malmstrom R."/>
            <person name="Stieglmeier M."/>
            <person name="Klingl A."/>
            <person name="Woyke T."/>
            <person name="Ryan C.M."/>
            <person name="Banfield J.F."/>
        </authorList>
    </citation>
    <scope>NUCLEOTIDE SEQUENCE [LARGE SCALE GENOMIC DNA]</scope>
</reference>
<feature type="transmembrane region" description="Helical" evidence="1">
    <location>
        <begin position="350"/>
        <end position="368"/>
    </location>
</feature>